<sequence length="509" mass="57627">MKCIMTFMAGTDAVLVSDMVDHHLLQGVDAFLIADFGASIDVSRTLRQYSDQGFVYLLPDCGPDMDELEAAELLVQQAFTSHGATCVLTAHAGDFWLAGDRSRTVREVLEHRQCSVRHAPVPVSDTETSLPDVRFEPRIRWNPATCDGTSADESSNAPRLEVFHKPNTREPETGWNRILHQLSKARLQRSVDLVDETESLRAELQRMQARKVVRVTDRVARSLKNARARQRTLVARVSTLPQTALSLARAERVQREALRPNTLRLREVNRLLKQGLPQATENGIAGPAALPVVMCLWNRPQRIDTMLESFARQATKRNLRVILWNNAPQDANYYRERVREFHRNGALASIELLSNPINIGGMARFVVARTLWEQGHRGPVIMVDDDQNLSDTFVEDSLAGYEAHSINAWWAFRNHGSHWSRSALEPGDTADYGGTGGAAVDVAIVEDRSFFKIPVRYFMLEDQWMSHYAHARGWTIHKSSAQITAVLEETNQYHAVRELKDEFFTFLHR</sequence>
<dbReference type="SUPFAM" id="SSF53448">
    <property type="entry name" value="Nucleotide-diphospho-sugar transferases"/>
    <property type="match status" value="1"/>
</dbReference>
<dbReference type="AlphaFoldDB" id="A0A4R8ZIW5"/>
<dbReference type="Proteomes" id="UP000298424">
    <property type="component" value="Unassembled WGS sequence"/>
</dbReference>
<protein>
    <submittedName>
        <fullName evidence="1">Uncharacterized protein</fullName>
    </submittedName>
</protein>
<evidence type="ECO:0000313" key="2">
    <source>
        <dbReference type="Proteomes" id="UP000298424"/>
    </source>
</evidence>
<proteinExistence type="predicted"/>
<accession>A0A4R8ZIW5</accession>
<dbReference type="Gene3D" id="3.90.550.10">
    <property type="entry name" value="Spore Coat Polysaccharide Biosynthesis Protein SpsA, Chain A"/>
    <property type="match status" value="1"/>
</dbReference>
<gene>
    <name evidence="1" type="ORF">E3T27_00365</name>
</gene>
<dbReference type="RefSeq" id="WP_134571226.1">
    <property type="nucleotide sequence ID" value="NZ_SOGT01000001.1"/>
</dbReference>
<dbReference type="InterPro" id="IPR029044">
    <property type="entry name" value="Nucleotide-diphossugar_trans"/>
</dbReference>
<name>A0A4R8ZIW5_9MICO</name>
<comment type="caution">
    <text evidence="1">The sequence shown here is derived from an EMBL/GenBank/DDBJ whole genome shotgun (WGS) entry which is preliminary data.</text>
</comment>
<keyword evidence="2" id="KW-1185">Reference proteome</keyword>
<dbReference type="EMBL" id="SOGT01000001">
    <property type="protein sequence ID" value="TFD29220.1"/>
    <property type="molecule type" value="Genomic_DNA"/>
</dbReference>
<reference evidence="1 2" key="1">
    <citation type="submission" date="2019-03" db="EMBL/GenBank/DDBJ databases">
        <title>Genomics of glacier-inhabiting Cryobacterium strains.</title>
        <authorList>
            <person name="Liu Q."/>
            <person name="Xin Y.-H."/>
        </authorList>
    </citation>
    <scope>NUCLEOTIDE SEQUENCE [LARGE SCALE GENOMIC DNA]</scope>
    <source>
        <strain evidence="1 2">TMT1-1</strain>
    </source>
</reference>
<dbReference type="OrthoDB" id="5112672at2"/>
<evidence type="ECO:0000313" key="1">
    <source>
        <dbReference type="EMBL" id="TFD29220.1"/>
    </source>
</evidence>
<organism evidence="1 2">
    <name type="scientific">Cryobacterium lyxosi</name>
    <dbReference type="NCBI Taxonomy" id="1259228"/>
    <lineage>
        <taxon>Bacteria</taxon>
        <taxon>Bacillati</taxon>
        <taxon>Actinomycetota</taxon>
        <taxon>Actinomycetes</taxon>
        <taxon>Micrococcales</taxon>
        <taxon>Microbacteriaceae</taxon>
        <taxon>Cryobacterium</taxon>
    </lineage>
</organism>